<comment type="caution">
    <text evidence="1">The sequence shown here is derived from an EMBL/GenBank/DDBJ whole genome shotgun (WGS) entry which is preliminary data.</text>
</comment>
<dbReference type="InterPro" id="IPR036047">
    <property type="entry name" value="F-box-like_dom_sf"/>
</dbReference>
<sequence length="344" mass="39101">MSADMAANIPASQRVFLIVELREMIFHHLDVRSVICAEQVNKIWQGTCRAKCPHIARLTRWMLPVKIQNDEDVHFFKSEALGPRTRSEMEVQNWVTCCHSDQWSPIRTPTSIFTMCTGFESCPHENLYDRRFKFVNLHPFFSWLENLGVVVVGHKNSIQMFLPPSINGALRGSRIWNGSHIGGSTLTITFSETPDRRTSRHVRPAPEFKFSMAMRSFIKRGMPGACLWAISTISSGRNLLTLPNDFHRRVISTHIAEAYSRTQWSFTRRSRLALSPSAWKMQQTASISSYASFSESKISAPSKLPTSHCTTPRDFRCLFESILHFAYTTAGSAFTAISPRPGRL</sequence>
<proteinExistence type="predicted"/>
<evidence type="ECO:0000313" key="2">
    <source>
        <dbReference type="Proteomes" id="UP000799444"/>
    </source>
</evidence>
<evidence type="ECO:0008006" key="3">
    <source>
        <dbReference type="Google" id="ProtNLM"/>
    </source>
</evidence>
<dbReference type="EMBL" id="ML996187">
    <property type="protein sequence ID" value="KAF2731871.1"/>
    <property type="molecule type" value="Genomic_DNA"/>
</dbReference>
<keyword evidence="2" id="KW-1185">Reference proteome</keyword>
<dbReference type="Proteomes" id="UP000799444">
    <property type="component" value="Unassembled WGS sequence"/>
</dbReference>
<dbReference type="AlphaFoldDB" id="A0A9P4QVW2"/>
<protein>
    <recommendedName>
        <fullName evidence="3">F-box domain-containing protein</fullName>
    </recommendedName>
</protein>
<organism evidence="1 2">
    <name type="scientific">Polyplosphaeria fusca</name>
    <dbReference type="NCBI Taxonomy" id="682080"/>
    <lineage>
        <taxon>Eukaryota</taxon>
        <taxon>Fungi</taxon>
        <taxon>Dikarya</taxon>
        <taxon>Ascomycota</taxon>
        <taxon>Pezizomycotina</taxon>
        <taxon>Dothideomycetes</taxon>
        <taxon>Pleosporomycetidae</taxon>
        <taxon>Pleosporales</taxon>
        <taxon>Tetraplosphaeriaceae</taxon>
        <taxon>Polyplosphaeria</taxon>
    </lineage>
</organism>
<reference evidence="1" key="1">
    <citation type="journal article" date="2020" name="Stud. Mycol.">
        <title>101 Dothideomycetes genomes: a test case for predicting lifestyles and emergence of pathogens.</title>
        <authorList>
            <person name="Haridas S."/>
            <person name="Albert R."/>
            <person name="Binder M."/>
            <person name="Bloem J."/>
            <person name="Labutti K."/>
            <person name="Salamov A."/>
            <person name="Andreopoulos B."/>
            <person name="Baker S."/>
            <person name="Barry K."/>
            <person name="Bills G."/>
            <person name="Bluhm B."/>
            <person name="Cannon C."/>
            <person name="Castanera R."/>
            <person name="Culley D."/>
            <person name="Daum C."/>
            <person name="Ezra D."/>
            <person name="Gonzalez J."/>
            <person name="Henrissat B."/>
            <person name="Kuo A."/>
            <person name="Liang C."/>
            <person name="Lipzen A."/>
            <person name="Lutzoni F."/>
            <person name="Magnuson J."/>
            <person name="Mondo S."/>
            <person name="Nolan M."/>
            <person name="Ohm R."/>
            <person name="Pangilinan J."/>
            <person name="Park H.-J."/>
            <person name="Ramirez L."/>
            <person name="Alfaro M."/>
            <person name="Sun H."/>
            <person name="Tritt A."/>
            <person name="Yoshinaga Y."/>
            <person name="Zwiers L.-H."/>
            <person name="Turgeon B."/>
            <person name="Goodwin S."/>
            <person name="Spatafora J."/>
            <person name="Crous P."/>
            <person name="Grigoriev I."/>
        </authorList>
    </citation>
    <scope>NUCLEOTIDE SEQUENCE</scope>
    <source>
        <strain evidence="1">CBS 125425</strain>
    </source>
</reference>
<name>A0A9P4QVW2_9PLEO</name>
<evidence type="ECO:0000313" key="1">
    <source>
        <dbReference type="EMBL" id="KAF2731871.1"/>
    </source>
</evidence>
<dbReference type="SUPFAM" id="SSF81383">
    <property type="entry name" value="F-box domain"/>
    <property type="match status" value="1"/>
</dbReference>
<accession>A0A9P4QVW2</accession>
<gene>
    <name evidence="1" type="ORF">EJ04DRAFT_525770</name>
</gene>
<dbReference type="CDD" id="cd09917">
    <property type="entry name" value="F-box_SF"/>
    <property type="match status" value="1"/>
</dbReference>